<keyword evidence="3" id="KW-0433">Leucine-rich repeat</keyword>
<evidence type="ECO:0000256" key="1">
    <source>
        <dbReference type="ARBA" id="ARBA00004479"/>
    </source>
</evidence>
<evidence type="ECO:0000256" key="14">
    <source>
        <dbReference type="ARBA" id="ARBA00023180"/>
    </source>
</evidence>
<evidence type="ECO:0000313" key="18">
    <source>
        <dbReference type="EMBL" id="OEL26285.1"/>
    </source>
</evidence>
<evidence type="ECO:0000256" key="10">
    <source>
        <dbReference type="ARBA" id="ARBA00022840"/>
    </source>
</evidence>
<dbReference type="Gene3D" id="1.10.510.10">
    <property type="entry name" value="Transferase(Phosphotransferase) domain 1"/>
    <property type="match status" value="1"/>
</dbReference>
<dbReference type="STRING" id="888268.A0A1E5VMC3"/>
<dbReference type="EMBL" id="LWDX02034952">
    <property type="protein sequence ID" value="OEL26285.1"/>
    <property type="molecule type" value="Genomic_DNA"/>
</dbReference>
<keyword evidence="7" id="KW-0677">Repeat</keyword>
<keyword evidence="4" id="KW-0808">Transferase</keyword>
<evidence type="ECO:0000256" key="13">
    <source>
        <dbReference type="ARBA" id="ARBA00023170"/>
    </source>
</evidence>
<keyword evidence="9 18" id="KW-0418">Kinase</keyword>
<dbReference type="PROSITE" id="PS00107">
    <property type="entry name" value="PROTEIN_KINASE_ATP"/>
    <property type="match status" value="1"/>
</dbReference>
<comment type="caution">
    <text evidence="18">The sequence shown here is derived from an EMBL/GenBank/DDBJ whole genome shotgun (WGS) entry which is preliminary data.</text>
</comment>
<dbReference type="FunFam" id="1.10.510.10:FF:000388">
    <property type="entry name" value="Leucine-rich repeat receptor-like tyrosine-protein kinase PXC3"/>
    <property type="match status" value="1"/>
</dbReference>
<evidence type="ECO:0000256" key="2">
    <source>
        <dbReference type="ARBA" id="ARBA00022527"/>
    </source>
</evidence>
<dbReference type="Pfam" id="PF07714">
    <property type="entry name" value="PK_Tyr_Ser-Thr"/>
    <property type="match status" value="1"/>
</dbReference>
<keyword evidence="19" id="KW-1185">Reference proteome</keyword>
<keyword evidence="10 15" id="KW-0067">ATP-binding</keyword>
<organism evidence="18 19">
    <name type="scientific">Dichanthelium oligosanthes</name>
    <dbReference type="NCBI Taxonomy" id="888268"/>
    <lineage>
        <taxon>Eukaryota</taxon>
        <taxon>Viridiplantae</taxon>
        <taxon>Streptophyta</taxon>
        <taxon>Embryophyta</taxon>
        <taxon>Tracheophyta</taxon>
        <taxon>Spermatophyta</taxon>
        <taxon>Magnoliopsida</taxon>
        <taxon>Liliopsida</taxon>
        <taxon>Poales</taxon>
        <taxon>Poaceae</taxon>
        <taxon>PACMAD clade</taxon>
        <taxon>Panicoideae</taxon>
        <taxon>Panicodae</taxon>
        <taxon>Paniceae</taxon>
        <taxon>Dichantheliinae</taxon>
        <taxon>Dichanthelium</taxon>
    </lineage>
</organism>
<dbReference type="PROSITE" id="PS00108">
    <property type="entry name" value="PROTEIN_KINASE_ST"/>
    <property type="match status" value="1"/>
</dbReference>
<dbReference type="GO" id="GO:0016020">
    <property type="term" value="C:membrane"/>
    <property type="evidence" value="ECO:0007669"/>
    <property type="project" value="UniProtKB-SubCell"/>
</dbReference>
<keyword evidence="13 18" id="KW-0675">Receptor</keyword>
<dbReference type="InterPro" id="IPR011009">
    <property type="entry name" value="Kinase-like_dom_sf"/>
</dbReference>
<dbReference type="InterPro" id="IPR001245">
    <property type="entry name" value="Ser-Thr/Tyr_kinase_cat_dom"/>
</dbReference>
<dbReference type="PROSITE" id="PS50011">
    <property type="entry name" value="PROTEIN_KINASE_DOM"/>
    <property type="match status" value="1"/>
</dbReference>
<reference evidence="18 19" key="1">
    <citation type="submission" date="2016-09" db="EMBL/GenBank/DDBJ databases">
        <title>The draft genome of Dichanthelium oligosanthes: A C3 panicoid grass species.</title>
        <authorList>
            <person name="Studer A.J."/>
            <person name="Schnable J.C."/>
            <person name="Brutnell T.P."/>
        </authorList>
    </citation>
    <scope>NUCLEOTIDE SEQUENCE [LARGE SCALE GENOMIC DNA]</scope>
    <source>
        <strain evidence="19">cv. Kellogg 1175</strain>
        <tissue evidence="18">Leaf</tissue>
    </source>
</reference>
<dbReference type="AlphaFoldDB" id="A0A1E5VMC3"/>
<dbReference type="Gene3D" id="3.30.200.20">
    <property type="entry name" value="Phosphorylase Kinase, domain 1"/>
    <property type="match status" value="1"/>
</dbReference>
<dbReference type="PANTHER" id="PTHR48006:SF95">
    <property type="entry name" value="LEUCINE-RICH REPEAT RECEPTOR PROTEIN KINASE MSP1"/>
    <property type="match status" value="1"/>
</dbReference>
<keyword evidence="6" id="KW-0732">Signal</keyword>
<dbReference type="PANTHER" id="PTHR48006">
    <property type="entry name" value="LEUCINE-RICH REPEAT-CONTAINING PROTEIN DDB_G0281931-RELATED"/>
    <property type="match status" value="1"/>
</dbReference>
<keyword evidence="8 15" id="KW-0547">Nucleotide-binding</keyword>
<evidence type="ECO:0000259" key="17">
    <source>
        <dbReference type="PROSITE" id="PS50011"/>
    </source>
</evidence>
<evidence type="ECO:0000256" key="8">
    <source>
        <dbReference type="ARBA" id="ARBA00022741"/>
    </source>
</evidence>
<dbReference type="InterPro" id="IPR051824">
    <property type="entry name" value="LRR_Rcpt-Like_S/T_Kinase"/>
</dbReference>
<keyword evidence="2 16" id="KW-0723">Serine/threonine-protein kinase</keyword>
<evidence type="ECO:0000256" key="7">
    <source>
        <dbReference type="ARBA" id="ARBA00022737"/>
    </source>
</evidence>
<feature type="domain" description="Protein kinase" evidence="17">
    <location>
        <begin position="11"/>
        <end position="289"/>
    </location>
</feature>
<evidence type="ECO:0000256" key="16">
    <source>
        <dbReference type="RuleBase" id="RU000304"/>
    </source>
</evidence>
<name>A0A1E5VMC3_9POAL</name>
<sequence>MRVILKATSNLSDAHIIGHGDFGTVYDATLLPDRQEVAIKRLHGSYQFICDRQFAAEMETIGKLEHDNLVPLLGYSARGDERFLIYKRMHHGSLQTWLRNQGNTPGRQFGWPDRLKILLGSARGLVFLHRSRITHRDIKSSNILLDELMRPRVSDFCLARIISGYETRVRTGASGSHGYIPPEYFLTMKGTAKGDVYSFGVVMLEVLTGRPPAGQEMEEEGGGNLVGWVRWMVAHGREGELFDPCLPASGMWRNQMVRALAVAQECTADEPWKRPAMGSVVDELKADVYKRQAMGSVVDELKAIQLIKDEPRSLQGRVVQA</sequence>
<evidence type="ECO:0000256" key="9">
    <source>
        <dbReference type="ARBA" id="ARBA00022777"/>
    </source>
</evidence>
<comment type="subcellular location">
    <subcellularLocation>
        <location evidence="1">Membrane</location>
        <topology evidence="1">Single-pass type I membrane protein</topology>
    </subcellularLocation>
</comment>
<keyword evidence="5" id="KW-0812">Transmembrane</keyword>
<proteinExistence type="inferred from homology"/>
<gene>
    <name evidence="18" type="ORF">BAE44_0012696</name>
</gene>
<evidence type="ECO:0000256" key="12">
    <source>
        <dbReference type="ARBA" id="ARBA00023136"/>
    </source>
</evidence>
<evidence type="ECO:0000256" key="6">
    <source>
        <dbReference type="ARBA" id="ARBA00022729"/>
    </source>
</evidence>
<dbReference type="SUPFAM" id="SSF56112">
    <property type="entry name" value="Protein kinase-like (PK-like)"/>
    <property type="match status" value="1"/>
</dbReference>
<keyword evidence="12" id="KW-0472">Membrane</keyword>
<keyword evidence="14" id="KW-0325">Glycoprotein</keyword>
<evidence type="ECO:0000256" key="4">
    <source>
        <dbReference type="ARBA" id="ARBA00022679"/>
    </source>
</evidence>
<dbReference type="Proteomes" id="UP000095767">
    <property type="component" value="Unassembled WGS sequence"/>
</dbReference>
<protein>
    <submittedName>
        <fullName evidence="18">Leucine-rich repeat receptor protein kinase MSP1</fullName>
    </submittedName>
</protein>
<dbReference type="GO" id="GO:0005524">
    <property type="term" value="F:ATP binding"/>
    <property type="evidence" value="ECO:0007669"/>
    <property type="project" value="UniProtKB-UniRule"/>
</dbReference>
<dbReference type="InterPro" id="IPR008271">
    <property type="entry name" value="Ser/Thr_kinase_AS"/>
</dbReference>
<dbReference type="GO" id="GO:0004674">
    <property type="term" value="F:protein serine/threonine kinase activity"/>
    <property type="evidence" value="ECO:0007669"/>
    <property type="project" value="UniProtKB-KW"/>
</dbReference>
<evidence type="ECO:0000256" key="15">
    <source>
        <dbReference type="PROSITE-ProRule" id="PRU10141"/>
    </source>
</evidence>
<dbReference type="SMART" id="SM00220">
    <property type="entry name" value="S_TKc"/>
    <property type="match status" value="1"/>
</dbReference>
<dbReference type="InterPro" id="IPR000719">
    <property type="entry name" value="Prot_kinase_dom"/>
</dbReference>
<dbReference type="InterPro" id="IPR017441">
    <property type="entry name" value="Protein_kinase_ATP_BS"/>
</dbReference>
<evidence type="ECO:0000256" key="11">
    <source>
        <dbReference type="ARBA" id="ARBA00022989"/>
    </source>
</evidence>
<accession>A0A1E5VMC3</accession>
<evidence type="ECO:0000256" key="3">
    <source>
        <dbReference type="ARBA" id="ARBA00022614"/>
    </source>
</evidence>
<feature type="binding site" evidence="15">
    <location>
        <position position="40"/>
    </location>
    <ligand>
        <name>ATP</name>
        <dbReference type="ChEBI" id="CHEBI:30616"/>
    </ligand>
</feature>
<keyword evidence="11" id="KW-1133">Transmembrane helix</keyword>
<dbReference type="OrthoDB" id="684854at2759"/>
<evidence type="ECO:0000313" key="19">
    <source>
        <dbReference type="Proteomes" id="UP000095767"/>
    </source>
</evidence>
<evidence type="ECO:0000256" key="5">
    <source>
        <dbReference type="ARBA" id="ARBA00022692"/>
    </source>
</evidence>
<comment type="similarity">
    <text evidence="16">Belongs to the protein kinase superfamily.</text>
</comment>